<organism evidence="2 3">
    <name type="scientific">Symbiodinium microadriaticum</name>
    <name type="common">Dinoflagellate</name>
    <name type="synonym">Zooxanthella microadriatica</name>
    <dbReference type="NCBI Taxonomy" id="2951"/>
    <lineage>
        <taxon>Eukaryota</taxon>
        <taxon>Sar</taxon>
        <taxon>Alveolata</taxon>
        <taxon>Dinophyceae</taxon>
        <taxon>Suessiales</taxon>
        <taxon>Symbiodiniaceae</taxon>
        <taxon>Symbiodinium</taxon>
    </lineage>
</organism>
<sequence>MPGLLGIIHHVKCKKKAAVLYIGCAYGFWSNGYVKTKASRRKLKAAAGDVELEAEDPDELEILEVDSAAGEEEADDNMDDIVGMYPEACLATPAVGAEVDATSAAAGPAQAGSAVDVEVPTTSVAAAAPEAGSALDVEAYLFYILKQPRMVRRCPQIAMSMLRYRNLASEAPMVAMNLEVSSGKIREEQAALRRQVREDVDQAVRKLTQKRGRAAELDADEAKRARVVPLLNSARGLAAEISIECRRIGNVSEESGDVAANDAAAVESDVNMAKNAAVSKSGGVAADAAASDVEPDVNMAENAAVVSSSGGVAAVEPSTAADVDMTTEDHAASVTAVEADVNKMVSEDAAMVSSSGGVAANEATAVESGVNMAVNAIVSEDPVSGHAPENIPASVRPPAAKGDDRKAAKRAKEQAKARENLQWLNEQDGMSDCCLRSGTVNPSELETLMLACMLICNKRAFLSFD</sequence>
<evidence type="ECO:0000313" key="3">
    <source>
        <dbReference type="Proteomes" id="UP000186817"/>
    </source>
</evidence>
<reference evidence="2 3" key="1">
    <citation type="submission" date="2016-02" db="EMBL/GenBank/DDBJ databases">
        <title>Genome analysis of coral dinoflagellate symbionts highlights evolutionary adaptations to a symbiotic lifestyle.</title>
        <authorList>
            <person name="Aranda M."/>
            <person name="Li Y."/>
            <person name="Liew Y.J."/>
            <person name="Baumgarten S."/>
            <person name="Simakov O."/>
            <person name="Wilson M."/>
            <person name="Piel J."/>
            <person name="Ashoor H."/>
            <person name="Bougouffa S."/>
            <person name="Bajic V.B."/>
            <person name="Ryu T."/>
            <person name="Ravasi T."/>
            <person name="Bayer T."/>
            <person name="Micklem G."/>
            <person name="Kim H."/>
            <person name="Bhak J."/>
            <person name="Lajeunesse T.C."/>
            <person name="Voolstra C.R."/>
        </authorList>
    </citation>
    <scope>NUCLEOTIDE SEQUENCE [LARGE SCALE GENOMIC DNA]</scope>
    <source>
        <strain evidence="2 3">CCMP2467</strain>
    </source>
</reference>
<keyword evidence="3" id="KW-1185">Reference proteome</keyword>
<gene>
    <name evidence="2" type="ORF">AK812_SmicGene18913</name>
</gene>
<dbReference type="Proteomes" id="UP000186817">
    <property type="component" value="Unassembled WGS sequence"/>
</dbReference>
<dbReference type="OrthoDB" id="435614at2759"/>
<feature type="region of interest" description="Disordered" evidence="1">
    <location>
        <begin position="383"/>
        <end position="417"/>
    </location>
</feature>
<dbReference type="EMBL" id="LSRX01000390">
    <property type="protein sequence ID" value="OLP98654.1"/>
    <property type="molecule type" value="Genomic_DNA"/>
</dbReference>
<feature type="compositionally biased region" description="Basic and acidic residues" evidence="1">
    <location>
        <begin position="401"/>
        <end position="417"/>
    </location>
</feature>
<protein>
    <submittedName>
        <fullName evidence="2">Uncharacterized protein</fullName>
    </submittedName>
</protein>
<evidence type="ECO:0000256" key="1">
    <source>
        <dbReference type="SAM" id="MobiDB-lite"/>
    </source>
</evidence>
<dbReference type="AlphaFoldDB" id="A0A1Q9DU05"/>
<accession>A0A1Q9DU05</accession>
<comment type="caution">
    <text evidence="2">The sequence shown here is derived from an EMBL/GenBank/DDBJ whole genome shotgun (WGS) entry which is preliminary data.</text>
</comment>
<evidence type="ECO:0000313" key="2">
    <source>
        <dbReference type="EMBL" id="OLP98654.1"/>
    </source>
</evidence>
<name>A0A1Q9DU05_SYMMI</name>
<proteinExistence type="predicted"/>